<evidence type="ECO:0000313" key="1">
    <source>
        <dbReference type="EMBL" id="KAG9446862.1"/>
    </source>
</evidence>
<organism evidence="1 2">
    <name type="scientific">Aristolochia fimbriata</name>
    <name type="common">White veined hardy Dutchman's pipe vine</name>
    <dbReference type="NCBI Taxonomy" id="158543"/>
    <lineage>
        <taxon>Eukaryota</taxon>
        <taxon>Viridiplantae</taxon>
        <taxon>Streptophyta</taxon>
        <taxon>Embryophyta</taxon>
        <taxon>Tracheophyta</taxon>
        <taxon>Spermatophyta</taxon>
        <taxon>Magnoliopsida</taxon>
        <taxon>Magnoliidae</taxon>
        <taxon>Piperales</taxon>
        <taxon>Aristolochiaceae</taxon>
        <taxon>Aristolochia</taxon>
    </lineage>
</organism>
<comment type="caution">
    <text evidence="1">The sequence shown here is derived from an EMBL/GenBank/DDBJ whole genome shotgun (WGS) entry which is preliminary data.</text>
</comment>
<keyword evidence="2" id="KW-1185">Reference proteome</keyword>
<dbReference type="AlphaFoldDB" id="A0AAV7EH10"/>
<evidence type="ECO:0000313" key="2">
    <source>
        <dbReference type="Proteomes" id="UP000825729"/>
    </source>
</evidence>
<dbReference type="EMBL" id="JAINDJ010000005">
    <property type="protein sequence ID" value="KAG9446862.1"/>
    <property type="molecule type" value="Genomic_DNA"/>
</dbReference>
<gene>
    <name evidence="1" type="ORF">H6P81_012990</name>
</gene>
<accession>A0AAV7EH10</accession>
<proteinExistence type="predicted"/>
<dbReference type="Proteomes" id="UP000825729">
    <property type="component" value="Unassembled WGS sequence"/>
</dbReference>
<reference evidence="1 2" key="1">
    <citation type="submission" date="2021-07" db="EMBL/GenBank/DDBJ databases">
        <title>The Aristolochia fimbriata genome: insights into angiosperm evolution, floral development and chemical biosynthesis.</title>
        <authorList>
            <person name="Jiao Y."/>
        </authorList>
    </citation>
    <scope>NUCLEOTIDE SEQUENCE [LARGE SCALE GENOMIC DNA]</scope>
    <source>
        <strain evidence="1">IBCAS-2021</strain>
        <tissue evidence="1">Leaf</tissue>
    </source>
</reference>
<name>A0AAV7EH10_ARIFI</name>
<sequence>MAVSSPSAVASAARRRASAALIYAAVTDNEWKAVNLGLLLSGSIMNFNFFQSLEFKLSSSIPWWVDQCVSVFVIIFNV</sequence>
<protein>
    <submittedName>
        <fullName evidence="1">Uncharacterized protein</fullName>
    </submittedName>
</protein>